<name>A0A1H2ZB21_THIRO</name>
<dbReference type="RefSeq" id="WP_093034122.1">
    <property type="nucleotide sequence ID" value="NZ_FNNZ01000015.1"/>
</dbReference>
<evidence type="ECO:0008006" key="3">
    <source>
        <dbReference type="Google" id="ProtNLM"/>
    </source>
</evidence>
<sequence length="100" mass="10777">MPHQLLHLIVPLQAEDALVEWLLEREDIPGFTSSAVAGHGSSERSMTTAEQVAGRSRRVMFMLLLPEETAQGVLAGLGEDFGGSGIHFWLVPAIAQGRLA</sequence>
<gene>
    <name evidence="1" type="ORF">SAMN05421783_11537</name>
</gene>
<dbReference type="STRING" id="1058.SAMN05421783_11537"/>
<dbReference type="SUPFAM" id="SSF54913">
    <property type="entry name" value="GlnB-like"/>
    <property type="match status" value="1"/>
</dbReference>
<organism evidence="1 2">
    <name type="scientific">Thiocapsa roseopersicina</name>
    <dbReference type="NCBI Taxonomy" id="1058"/>
    <lineage>
        <taxon>Bacteria</taxon>
        <taxon>Pseudomonadati</taxon>
        <taxon>Pseudomonadota</taxon>
        <taxon>Gammaproteobacteria</taxon>
        <taxon>Chromatiales</taxon>
        <taxon>Chromatiaceae</taxon>
        <taxon>Thiocapsa</taxon>
    </lineage>
</organism>
<dbReference type="Pfam" id="PF11582">
    <property type="entry name" value="DUF3240"/>
    <property type="match status" value="1"/>
</dbReference>
<reference evidence="2" key="1">
    <citation type="submission" date="2016-10" db="EMBL/GenBank/DDBJ databases">
        <authorList>
            <person name="Varghese N."/>
            <person name="Submissions S."/>
        </authorList>
    </citation>
    <scope>NUCLEOTIDE SEQUENCE [LARGE SCALE GENOMIC DNA]</scope>
    <source>
        <strain evidence="2">DSM 217</strain>
    </source>
</reference>
<evidence type="ECO:0000313" key="2">
    <source>
        <dbReference type="Proteomes" id="UP000198816"/>
    </source>
</evidence>
<dbReference type="InterPro" id="IPR011322">
    <property type="entry name" value="N-reg_PII-like_a/b"/>
</dbReference>
<keyword evidence="2" id="KW-1185">Reference proteome</keyword>
<protein>
    <recommendedName>
        <fullName evidence="3">Nitrogen regulatory protein P-II family</fullName>
    </recommendedName>
</protein>
<evidence type="ECO:0000313" key="1">
    <source>
        <dbReference type="EMBL" id="SDX14590.1"/>
    </source>
</evidence>
<proteinExistence type="predicted"/>
<dbReference type="OrthoDB" id="8537254at2"/>
<dbReference type="Proteomes" id="UP000198816">
    <property type="component" value="Unassembled WGS sequence"/>
</dbReference>
<dbReference type="EMBL" id="FNNZ01000015">
    <property type="protein sequence ID" value="SDX14590.1"/>
    <property type="molecule type" value="Genomic_DNA"/>
</dbReference>
<dbReference type="InterPro" id="IPR021634">
    <property type="entry name" value="DUF3240"/>
</dbReference>
<dbReference type="Gene3D" id="3.30.70.120">
    <property type="match status" value="1"/>
</dbReference>
<dbReference type="AlphaFoldDB" id="A0A1H2ZB21"/>
<dbReference type="InterPro" id="IPR015867">
    <property type="entry name" value="N-reg_PII/ATP_PRibTrfase_C"/>
</dbReference>
<accession>A0A1H2ZB21</accession>